<evidence type="ECO:0000313" key="3">
    <source>
        <dbReference type="Proteomes" id="UP000427769"/>
    </source>
</evidence>
<dbReference type="PIRSF" id="PIRSF011444">
    <property type="entry name" value="DUF1287"/>
    <property type="match status" value="1"/>
</dbReference>
<dbReference type="RefSeq" id="WP_155303334.1">
    <property type="nucleotide sequence ID" value="NZ_AP021875.1"/>
</dbReference>
<keyword evidence="1" id="KW-0732">Signal</keyword>
<proteinExistence type="predicted"/>
<dbReference type="EMBL" id="AP021875">
    <property type="protein sequence ID" value="BBO74294.1"/>
    <property type="molecule type" value="Genomic_DNA"/>
</dbReference>
<evidence type="ECO:0008006" key="4">
    <source>
        <dbReference type="Google" id="ProtNLM"/>
    </source>
</evidence>
<evidence type="ECO:0000313" key="2">
    <source>
        <dbReference type="EMBL" id="BBO74294.1"/>
    </source>
</evidence>
<dbReference type="Pfam" id="PF06940">
    <property type="entry name" value="DUF1287"/>
    <property type="match status" value="1"/>
</dbReference>
<dbReference type="OrthoDB" id="114026at2"/>
<protein>
    <recommendedName>
        <fullName evidence="4">DUF1287 domain-containing protein</fullName>
    </recommendedName>
</protein>
<sequence>MKRYTKILILLFLLQPISSLAISTDELIEAALERTHHQVVYDGRYYAIKYPGGDVPEDVGVCTDVVIRSYRKLGIDLQELVHLDMKRNFSEYPSKRIWGLNGPDPNIDHRRVPNLQVFFSRHGQELSVTDTPQDYIPGDLVTWMLPGNLPHIGIVTDQYNPKTNTPKIVHNIGRGPKLEDMLFRYPITGHYRYLP</sequence>
<dbReference type="AlphaFoldDB" id="A0A5K7Z749"/>
<evidence type="ECO:0000256" key="1">
    <source>
        <dbReference type="SAM" id="SignalP"/>
    </source>
</evidence>
<dbReference type="InterPro" id="IPR009706">
    <property type="entry name" value="DUF1287"/>
</dbReference>
<name>A0A5K7Z749_9BACT</name>
<gene>
    <name evidence="2" type="primary">yijF</name>
    <name evidence="2" type="ORF">DSCW_17110</name>
</gene>
<accession>A0A5K7Z749</accession>
<feature type="chain" id="PRO_5024305264" description="DUF1287 domain-containing protein" evidence="1">
    <location>
        <begin position="22"/>
        <end position="195"/>
    </location>
</feature>
<feature type="signal peptide" evidence="1">
    <location>
        <begin position="1"/>
        <end position="21"/>
    </location>
</feature>
<organism evidence="2 3">
    <name type="scientific">Desulfosarcina widdelii</name>
    <dbReference type="NCBI Taxonomy" id="947919"/>
    <lineage>
        <taxon>Bacteria</taxon>
        <taxon>Pseudomonadati</taxon>
        <taxon>Thermodesulfobacteriota</taxon>
        <taxon>Desulfobacteria</taxon>
        <taxon>Desulfobacterales</taxon>
        <taxon>Desulfosarcinaceae</taxon>
        <taxon>Desulfosarcina</taxon>
    </lineage>
</organism>
<reference evidence="2 3" key="1">
    <citation type="submission" date="2019-11" db="EMBL/GenBank/DDBJ databases">
        <title>Comparative genomics of hydrocarbon-degrading Desulfosarcina strains.</title>
        <authorList>
            <person name="Watanabe M."/>
            <person name="Kojima H."/>
            <person name="Fukui M."/>
        </authorList>
    </citation>
    <scope>NUCLEOTIDE SEQUENCE [LARGE SCALE GENOMIC DNA]</scope>
    <source>
        <strain evidence="2 3">PP31</strain>
    </source>
</reference>
<dbReference type="Proteomes" id="UP000427769">
    <property type="component" value="Chromosome"/>
</dbReference>
<keyword evidence="3" id="KW-1185">Reference proteome</keyword>
<dbReference type="KEGG" id="dwd:DSCW_17110"/>